<evidence type="ECO:0000256" key="3">
    <source>
        <dbReference type="ARBA" id="ARBA00022603"/>
    </source>
</evidence>
<dbReference type="EMBL" id="MBFR01000347">
    <property type="protein sequence ID" value="PVU89007.1"/>
    <property type="molecule type" value="Genomic_DNA"/>
</dbReference>
<evidence type="ECO:0000313" key="16">
    <source>
        <dbReference type="EMBL" id="PVU89007.1"/>
    </source>
</evidence>
<evidence type="ECO:0000256" key="7">
    <source>
        <dbReference type="ARBA" id="ARBA00022884"/>
    </source>
</evidence>
<gene>
    <name evidence="16" type="ORF">BB561_005610</name>
</gene>
<keyword evidence="5" id="KW-0808">Transferase</keyword>
<dbReference type="Pfam" id="PF03291">
    <property type="entry name" value="mRNA_G-N7_MeTrfase"/>
    <property type="match status" value="2"/>
</dbReference>
<dbReference type="PANTHER" id="PTHR12189">
    <property type="entry name" value="MRNA GUANINE-7- METHYLTRANSFERASE"/>
    <property type="match status" value="1"/>
</dbReference>
<feature type="compositionally biased region" description="Polar residues" evidence="14">
    <location>
        <begin position="1"/>
        <end position="17"/>
    </location>
</feature>
<evidence type="ECO:0000256" key="12">
    <source>
        <dbReference type="ARBA" id="ARBA00044712"/>
    </source>
</evidence>
<evidence type="ECO:0000259" key="15">
    <source>
        <dbReference type="PROSITE" id="PS51562"/>
    </source>
</evidence>
<dbReference type="InterPro" id="IPR029063">
    <property type="entry name" value="SAM-dependent_MTases_sf"/>
</dbReference>
<evidence type="ECO:0000256" key="4">
    <source>
        <dbReference type="ARBA" id="ARBA00022664"/>
    </source>
</evidence>
<dbReference type="AlphaFoldDB" id="A0A2T9Y9M2"/>
<dbReference type="GO" id="GO:0004482">
    <property type="term" value="F:mRNA 5'-cap (guanine-N7-)-methyltransferase activity"/>
    <property type="evidence" value="ECO:0007669"/>
    <property type="project" value="UniProtKB-EC"/>
</dbReference>
<protein>
    <recommendedName>
        <fullName evidence="13">mRNA cap guanine-N(7) methyltransferase</fullName>
        <ecNumber evidence="2">2.1.1.56</ecNumber>
    </recommendedName>
    <alternativeName>
        <fullName evidence="10">mRNA (guanine-N(7))-methyltransferase</fullName>
    </alternativeName>
    <alternativeName>
        <fullName evidence="11">mRNA cap methyltransferase</fullName>
    </alternativeName>
</protein>
<evidence type="ECO:0000256" key="8">
    <source>
        <dbReference type="ARBA" id="ARBA00023042"/>
    </source>
</evidence>
<reference evidence="16 17" key="1">
    <citation type="journal article" date="2018" name="MBio">
        <title>Comparative Genomics Reveals the Core Gene Toolbox for the Fungus-Insect Symbiosis.</title>
        <authorList>
            <person name="Wang Y."/>
            <person name="Stata M."/>
            <person name="Wang W."/>
            <person name="Stajich J.E."/>
            <person name="White M.M."/>
            <person name="Moncalvo J.M."/>
        </authorList>
    </citation>
    <scope>NUCLEOTIDE SEQUENCE [LARGE SCALE GENOMIC DNA]</scope>
    <source>
        <strain evidence="16 17">SWE-8-4</strain>
    </source>
</reference>
<dbReference type="GO" id="GO:0003723">
    <property type="term" value="F:RNA binding"/>
    <property type="evidence" value="ECO:0007669"/>
    <property type="project" value="UniProtKB-KW"/>
</dbReference>
<evidence type="ECO:0000256" key="10">
    <source>
        <dbReference type="ARBA" id="ARBA00032772"/>
    </source>
</evidence>
<dbReference type="SUPFAM" id="SSF53335">
    <property type="entry name" value="S-adenosyl-L-methionine-dependent methyltransferases"/>
    <property type="match status" value="1"/>
</dbReference>
<organism evidence="16 17">
    <name type="scientific">Smittium simulii</name>
    <dbReference type="NCBI Taxonomy" id="133385"/>
    <lineage>
        <taxon>Eukaryota</taxon>
        <taxon>Fungi</taxon>
        <taxon>Fungi incertae sedis</taxon>
        <taxon>Zoopagomycota</taxon>
        <taxon>Kickxellomycotina</taxon>
        <taxon>Harpellomycetes</taxon>
        <taxon>Harpellales</taxon>
        <taxon>Legeriomycetaceae</taxon>
        <taxon>Smittium</taxon>
    </lineage>
</organism>
<keyword evidence="4" id="KW-0507">mRNA processing</keyword>
<sequence>MINSSDINQPYSKQNKNPPEDYQNNHNRQHKRHNNGSIEYSSQLSTFNHNNTRQPPSSFESQHRIETQPFSKNIVAKHYNAIPVVTKRSREVSVIFGLKRFNNWIKSVLIASYTKIGYKVLDLGCGKGGDLTKWSKHQISEYVGLDIAANSYPVNNVIAQKDFKAHIVSAQFSIHYAFDSEIRVRQLLSNVANHLYSGGHFIGTTLNAYWLAKKKESTKSCKFGNSVYSIEFNENNGSSPFGLEYTYNLIGAIQGCPEYLVHLPTFKKIAKEYGLNLILNMPFHEYYKQNINNQKYNTLFHVMNVVDAKNTRISDDEWEAIGMYMVFVFQKD</sequence>
<comment type="catalytic activity">
    <reaction evidence="12">
        <text>a 5'-end (5'-triphosphoguanosine)-ribonucleoside in mRNA + S-adenosyl-L-methionine = a 5'-end (N(7)-methyl 5'-triphosphoguanosine)-ribonucleoside in mRNA + S-adenosyl-L-homocysteine</text>
        <dbReference type="Rhea" id="RHEA:67008"/>
        <dbReference type="Rhea" id="RHEA-COMP:17166"/>
        <dbReference type="Rhea" id="RHEA-COMP:17167"/>
        <dbReference type="ChEBI" id="CHEBI:57856"/>
        <dbReference type="ChEBI" id="CHEBI:59789"/>
        <dbReference type="ChEBI" id="CHEBI:156461"/>
        <dbReference type="ChEBI" id="CHEBI:167617"/>
        <dbReference type="EC" id="2.1.1.56"/>
    </reaction>
</comment>
<evidence type="ECO:0000256" key="11">
    <source>
        <dbReference type="ARBA" id="ARBA00033387"/>
    </source>
</evidence>
<evidence type="ECO:0000256" key="9">
    <source>
        <dbReference type="ARBA" id="ARBA00023242"/>
    </source>
</evidence>
<evidence type="ECO:0000256" key="1">
    <source>
        <dbReference type="ARBA" id="ARBA00004123"/>
    </source>
</evidence>
<proteinExistence type="predicted"/>
<evidence type="ECO:0000256" key="2">
    <source>
        <dbReference type="ARBA" id="ARBA00011926"/>
    </source>
</evidence>
<dbReference type="STRING" id="133385.A0A2T9Y9M2"/>
<dbReference type="InterPro" id="IPR004971">
    <property type="entry name" value="mRNA_G-N7_MeTrfase_dom"/>
</dbReference>
<evidence type="ECO:0000313" key="17">
    <source>
        <dbReference type="Proteomes" id="UP000245383"/>
    </source>
</evidence>
<keyword evidence="17" id="KW-1185">Reference proteome</keyword>
<name>A0A2T9Y9M2_9FUNG</name>
<dbReference type="EC" id="2.1.1.56" evidence="2"/>
<evidence type="ECO:0000256" key="6">
    <source>
        <dbReference type="ARBA" id="ARBA00022691"/>
    </source>
</evidence>
<dbReference type="GO" id="GO:0005634">
    <property type="term" value="C:nucleus"/>
    <property type="evidence" value="ECO:0007669"/>
    <property type="project" value="UniProtKB-SubCell"/>
</dbReference>
<comment type="caution">
    <text evidence="16">The sequence shown here is derived from an EMBL/GenBank/DDBJ whole genome shotgun (WGS) entry which is preliminary data.</text>
</comment>
<evidence type="ECO:0000256" key="13">
    <source>
        <dbReference type="ARBA" id="ARBA00049739"/>
    </source>
</evidence>
<accession>A0A2T9Y9M2</accession>
<feature type="region of interest" description="Disordered" evidence="14">
    <location>
        <begin position="1"/>
        <end position="34"/>
    </location>
</feature>
<evidence type="ECO:0000256" key="14">
    <source>
        <dbReference type="SAM" id="MobiDB-lite"/>
    </source>
</evidence>
<evidence type="ECO:0000256" key="5">
    <source>
        <dbReference type="ARBA" id="ARBA00022679"/>
    </source>
</evidence>
<keyword evidence="3" id="KW-0489">Methyltransferase</keyword>
<dbReference type="Gene3D" id="3.40.50.150">
    <property type="entry name" value="Vaccinia Virus protein VP39"/>
    <property type="match status" value="2"/>
</dbReference>
<feature type="domain" description="MRNA cap 0 methyltransferase" evidence="15">
    <location>
        <begin position="93"/>
        <end position="332"/>
    </location>
</feature>
<dbReference type="Proteomes" id="UP000245383">
    <property type="component" value="Unassembled WGS sequence"/>
</dbReference>
<dbReference type="PROSITE" id="PS51562">
    <property type="entry name" value="RNA_CAP0_MT"/>
    <property type="match status" value="1"/>
</dbReference>
<comment type="subcellular location">
    <subcellularLocation>
        <location evidence="1">Nucleus</location>
    </subcellularLocation>
</comment>
<dbReference type="CDD" id="cd02440">
    <property type="entry name" value="AdoMet_MTases"/>
    <property type="match status" value="1"/>
</dbReference>
<dbReference type="InterPro" id="IPR016899">
    <property type="entry name" value="mRNA_G-N7_MeTrfase_euk"/>
</dbReference>
<keyword evidence="7" id="KW-0694">RNA-binding</keyword>
<keyword evidence="6" id="KW-0949">S-adenosyl-L-methionine</keyword>
<dbReference type="InterPro" id="IPR039753">
    <property type="entry name" value="RG7MT1"/>
</dbReference>
<keyword evidence="9" id="KW-0539">Nucleus</keyword>
<dbReference type="PIRSF" id="PIRSF028762">
    <property type="entry name" value="ABD1"/>
    <property type="match status" value="1"/>
</dbReference>
<dbReference type="OrthoDB" id="10248867at2759"/>
<dbReference type="PANTHER" id="PTHR12189:SF2">
    <property type="entry name" value="MRNA CAP GUANINE-N7 METHYLTRANSFERASE"/>
    <property type="match status" value="1"/>
</dbReference>
<keyword evidence="8" id="KW-0506">mRNA capping</keyword>